<dbReference type="RefSeq" id="XP_008598228.1">
    <property type="nucleotide sequence ID" value="XM_008600006.1"/>
</dbReference>
<feature type="region of interest" description="Disordered" evidence="1">
    <location>
        <begin position="28"/>
        <end position="47"/>
    </location>
</feature>
<dbReference type="GeneID" id="19887921"/>
<dbReference type="InParanoid" id="J5JKI5"/>
<dbReference type="EMBL" id="JH725161">
    <property type="protein sequence ID" value="EJP65938.1"/>
    <property type="molecule type" value="Genomic_DNA"/>
</dbReference>
<dbReference type="HOGENOM" id="CLU_031555_3_1_1"/>
<name>J5JKI5_BEAB2</name>
<protein>
    <recommendedName>
        <fullName evidence="4">BTB domain-containing protein</fullName>
    </recommendedName>
</protein>
<reference evidence="2 3" key="1">
    <citation type="journal article" date="2012" name="Sci. Rep.">
        <title>Genomic perspectives on the evolution of fungal entomopathogenicity in Beauveria bassiana.</title>
        <authorList>
            <person name="Xiao G."/>
            <person name="Ying S.H."/>
            <person name="Zheng P."/>
            <person name="Wang Z.L."/>
            <person name="Zhang S."/>
            <person name="Xie X.Q."/>
            <person name="Shang Y."/>
            <person name="St Leger R.J."/>
            <person name="Zhao G.P."/>
            <person name="Wang C."/>
            <person name="Feng M.G."/>
        </authorList>
    </citation>
    <scope>NUCLEOTIDE SEQUENCE [LARGE SCALE GENOMIC DNA]</scope>
    <source>
        <strain evidence="2 3">ARSEF 2860</strain>
    </source>
</reference>
<evidence type="ECO:0000313" key="3">
    <source>
        <dbReference type="Proteomes" id="UP000002762"/>
    </source>
</evidence>
<gene>
    <name evidence="2" type="ORF">BBA_04909</name>
</gene>
<accession>J5JKI5</accession>
<proteinExistence type="predicted"/>
<dbReference type="STRING" id="655819.J5JKI5"/>
<keyword evidence="3" id="KW-1185">Reference proteome</keyword>
<evidence type="ECO:0000256" key="1">
    <source>
        <dbReference type="SAM" id="MobiDB-lite"/>
    </source>
</evidence>
<evidence type="ECO:0008006" key="4">
    <source>
        <dbReference type="Google" id="ProtNLM"/>
    </source>
</evidence>
<dbReference type="AlphaFoldDB" id="J5JKI5"/>
<dbReference type="OrthoDB" id="5326346at2759"/>
<organism evidence="2 3">
    <name type="scientific">Beauveria bassiana (strain ARSEF 2860)</name>
    <name type="common">White muscardine disease fungus</name>
    <name type="synonym">Tritirachium shiotae</name>
    <dbReference type="NCBI Taxonomy" id="655819"/>
    <lineage>
        <taxon>Eukaryota</taxon>
        <taxon>Fungi</taxon>
        <taxon>Dikarya</taxon>
        <taxon>Ascomycota</taxon>
        <taxon>Pezizomycotina</taxon>
        <taxon>Sordariomycetes</taxon>
        <taxon>Hypocreomycetidae</taxon>
        <taxon>Hypocreales</taxon>
        <taxon>Cordycipitaceae</taxon>
        <taxon>Beauveria</taxon>
    </lineage>
</organism>
<dbReference type="Proteomes" id="UP000002762">
    <property type="component" value="Unassembled WGS sequence"/>
</dbReference>
<evidence type="ECO:0000313" key="2">
    <source>
        <dbReference type="EMBL" id="EJP65938.1"/>
    </source>
</evidence>
<sequence length="361" mass="40885">MDAHYEAIDEFGDLLLILRPRTEPIDWLDEDYDQNQDTAEDTDEDTLEGVEDDELIAEMEGELEDLISEYKIPVRAADIDTAADTDTEPQMLLEQDARSTDQLTGDVLNGDLSGNDSDLETKHRLLVSSHILRLASRVFRKDLDPNGPWRQPEIQPDGLRHKKLDGFDPEALKHVLNLIHFHNDRVPVKLETKELAEVALIVDYFHCHEAMRLAVKNWIGEDRIKEVINNAKPGRELNLWLLIASVFEIDAIINAAANIIIEHNEEPFDSIGLPIAENITSRMDNARETVIQRLLGNIYQFKATLSTDKVYTLGLRSLFMGFHSRDFVADDCSTIHNEGKPFCTNCPKRAFFPGAGSLVDL</sequence>